<dbReference type="Proteomes" id="UP000253908">
    <property type="component" value="Chromosome"/>
</dbReference>
<sequence>MYAVPYVYPYPYYVNTPIYTYNTRQPMYWGFTESSAYANRNLYLQTPVEEGSNLKDFGKGPFIVKIDKAAEQNNTFRTVLWTGNHLQVTVMSLNIGEDTGLEVHPNADQFIRIEDGQGIVQIGDKRGKYYILEKVHDDDAIIVPAGKWHNLINTGDKALKLYTIYAPPQYPLATIHRTKADAIAAHD</sequence>
<dbReference type="InterPro" id="IPR013096">
    <property type="entry name" value="Cupin_2"/>
</dbReference>
<accession>A0A345PLX8</accession>
<evidence type="ECO:0000313" key="2">
    <source>
        <dbReference type="EMBL" id="AXI11008.1"/>
    </source>
</evidence>
<evidence type="ECO:0000313" key="3">
    <source>
        <dbReference type="Proteomes" id="UP000253908"/>
    </source>
</evidence>
<proteinExistence type="predicted"/>
<gene>
    <name evidence="2" type="ORF">CUC15_19685</name>
</gene>
<dbReference type="RefSeq" id="WP_114918292.1">
    <property type="nucleotide sequence ID" value="NZ_CP024848.1"/>
</dbReference>
<dbReference type="PANTHER" id="PTHR43346">
    <property type="entry name" value="LIGAND BINDING DOMAIN PROTEIN, PUTATIVE (AFU_ORTHOLOGUE AFUA_6G14370)-RELATED"/>
    <property type="match status" value="1"/>
</dbReference>
<dbReference type="InterPro" id="IPR014710">
    <property type="entry name" value="RmlC-like_jellyroll"/>
</dbReference>
<name>A0A345PLX8_9BACI</name>
<dbReference type="KEGG" id="ocn:CUC15_19685"/>
<dbReference type="PANTHER" id="PTHR43346:SF1">
    <property type="entry name" value="QUERCETIN 2,3-DIOXYGENASE-RELATED"/>
    <property type="match status" value="1"/>
</dbReference>
<feature type="domain" description="Cupin type-2" evidence="1">
    <location>
        <begin position="90"/>
        <end position="165"/>
    </location>
</feature>
<reference evidence="3" key="1">
    <citation type="submission" date="2017-11" db="EMBL/GenBank/DDBJ databases">
        <authorList>
            <person name="Zhu W."/>
        </authorList>
    </citation>
    <scope>NUCLEOTIDE SEQUENCE [LARGE SCALE GENOMIC DNA]</scope>
    <source>
        <strain evidence="3">160</strain>
    </source>
</reference>
<dbReference type="SUPFAM" id="SSF51182">
    <property type="entry name" value="RmlC-like cupins"/>
    <property type="match status" value="1"/>
</dbReference>
<dbReference type="EMBL" id="CP024848">
    <property type="protein sequence ID" value="AXI11008.1"/>
    <property type="molecule type" value="Genomic_DNA"/>
</dbReference>
<dbReference type="CDD" id="cd02223">
    <property type="entry name" value="cupin_Bh2720-like"/>
    <property type="match status" value="1"/>
</dbReference>
<dbReference type="Pfam" id="PF07883">
    <property type="entry name" value="Cupin_2"/>
    <property type="match status" value="1"/>
</dbReference>
<evidence type="ECO:0000259" key="1">
    <source>
        <dbReference type="Pfam" id="PF07883"/>
    </source>
</evidence>
<protein>
    <submittedName>
        <fullName evidence="2">Cupin domain-containing protein</fullName>
    </submittedName>
</protein>
<organism evidence="2 3">
    <name type="scientific">Oceanobacillus zhaokaii</name>
    <dbReference type="NCBI Taxonomy" id="2052660"/>
    <lineage>
        <taxon>Bacteria</taxon>
        <taxon>Bacillati</taxon>
        <taxon>Bacillota</taxon>
        <taxon>Bacilli</taxon>
        <taxon>Bacillales</taxon>
        <taxon>Bacillaceae</taxon>
        <taxon>Oceanobacillus</taxon>
    </lineage>
</organism>
<keyword evidence="3" id="KW-1185">Reference proteome</keyword>
<dbReference type="OrthoDB" id="3231985at2"/>
<dbReference type="Gene3D" id="2.60.120.10">
    <property type="entry name" value="Jelly Rolls"/>
    <property type="match status" value="1"/>
</dbReference>
<dbReference type="AlphaFoldDB" id="A0A345PLX8"/>
<dbReference type="InterPro" id="IPR011051">
    <property type="entry name" value="RmlC_Cupin_sf"/>
</dbReference>
<dbReference type="InterPro" id="IPR052538">
    <property type="entry name" value="Flavonoid_dioxygenase-like"/>
</dbReference>